<dbReference type="Proteomes" id="UP001065373">
    <property type="component" value="Chromosome"/>
</dbReference>
<organism evidence="3">
    <name type="scientific">Methanothermobacter wolfeii</name>
    <name type="common">Methanobacterium wolfei</name>
    <dbReference type="NCBI Taxonomy" id="145261"/>
    <lineage>
        <taxon>Archaea</taxon>
        <taxon>Methanobacteriati</taxon>
        <taxon>Methanobacteriota</taxon>
        <taxon>Methanomada group</taxon>
        <taxon>Methanobacteria</taxon>
        <taxon>Methanobacteriales</taxon>
        <taxon>Methanobacteriaceae</taxon>
        <taxon>Methanothermobacter</taxon>
    </lineage>
</organism>
<dbReference type="Pfam" id="PF01969">
    <property type="entry name" value="Ni_insertion"/>
    <property type="match status" value="1"/>
</dbReference>
<sequence>MVTVIDPQVAGVSGNMMVGALMDLGAHPERTVEVMEEAASHFGGAEVRVSEVKRAGIRATYVEVKTDESQAIGYREFLRRLDGIKNPLLDDDMMSMARAVFHTIAQAESSVHGRGLDEIHFHEVGAADAVADVIGAVFAYFDLNMHMDKVYTLPVSVGGGRVMGAHGITPVPAPATAEILRGFPVEGGPAEVELTTPTGAALLVNMAEGHRRFYPPMEIQATGYGAGRMDPDFPNVLRILRGREPLPSDRIVLLETNVDHLSGEVLGSLFKRLMDEGALDVTLTPVIMKKNRPGQLIRVICREAEHERILEALFRETGTLGVRVFPQVHRSILERKIIEGEVEIRGRRRARFKVGFLGSRPLNARIEYDDARRISLETGIPLRDVIEMAEEQFRASLQRSGGQ</sequence>
<dbReference type="EMBL" id="CP104550">
    <property type="protein sequence ID" value="UXH31391.1"/>
    <property type="molecule type" value="Genomic_DNA"/>
</dbReference>
<comment type="similarity">
    <text evidence="2">Belongs to the LarC family.</text>
</comment>
<dbReference type="PANTHER" id="PTHR36566">
    <property type="entry name" value="NICKEL INSERTION PROTEIN-RELATED"/>
    <property type="match status" value="1"/>
</dbReference>
<dbReference type="HAMAP" id="MF_01074">
    <property type="entry name" value="LarC"/>
    <property type="match status" value="1"/>
</dbReference>
<name>A0A9E7RSD6_METWO</name>
<keyword evidence="1 2" id="KW-0533">Nickel</keyword>
<dbReference type="AlphaFoldDB" id="A0A9E7RSD6"/>
<dbReference type="NCBIfam" id="TIGR00299">
    <property type="entry name" value="nickel pincer cofactor biosynthesis protein LarC"/>
    <property type="match status" value="1"/>
</dbReference>
<gene>
    <name evidence="3" type="primary">larC</name>
    <name evidence="3" type="ORF">N5910_07580</name>
</gene>
<protein>
    <recommendedName>
        <fullName evidence="2">Putative nickel insertion protein</fullName>
    </recommendedName>
</protein>
<accession>A0A9E7RSD6</accession>
<proteinExistence type="inferred from homology"/>
<evidence type="ECO:0000256" key="1">
    <source>
        <dbReference type="ARBA" id="ARBA00022596"/>
    </source>
</evidence>
<dbReference type="Gene3D" id="3.30.70.1380">
    <property type="entry name" value="Transcriptional regulatory protein pf0864 domain like"/>
    <property type="match status" value="1"/>
</dbReference>
<dbReference type="GeneID" id="75107102"/>
<evidence type="ECO:0000313" key="3">
    <source>
        <dbReference type="EMBL" id="UXH31391.1"/>
    </source>
</evidence>
<dbReference type="GO" id="GO:0016829">
    <property type="term" value="F:lyase activity"/>
    <property type="evidence" value="ECO:0007669"/>
    <property type="project" value="UniProtKB-UniRule"/>
</dbReference>
<evidence type="ECO:0000256" key="2">
    <source>
        <dbReference type="HAMAP-Rule" id="MF_01074"/>
    </source>
</evidence>
<dbReference type="Gene3D" id="3.10.20.300">
    <property type="entry name" value="mk0293 like domain"/>
    <property type="match status" value="1"/>
</dbReference>
<keyword evidence="2" id="KW-0456">Lyase</keyword>
<reference evidence="3" key="1">
    <citation type="submission" date="2022-09" db="EMBL/GenBank/DDBJ databases">
        <title>Characterization of three MwoI isoschizomers from sequenced genome and metagenomes.</title>
        <authorList>
            <person name="Fomenkov A."/>
            <person name="Xu S.Y."/>
            <person name="Roberts R.J."/>
        </authorList>
    </citation>
    <scope>NUCLEOTIDE SEQUENCE</scope>
    <source>
        <strain evidence="3">DSM 2970</strain>
    </source>
</reference>
<dbReference type="RefSeq" id="WP_261599508.1">
    <property type="nucleotide sequence ID" value="NZ_CP104550.1"/>
</dbReference>
<dbReference type="GO" id="GO:0016151">
    <property type="term" value="F:nickel cation binding"/>
    <property type="evidence" value="ECO:0007669"/>
    <property type="project" value="UniProtKB-UniRule"/>
</dbReference>
<dbReference type="PANTHER" id="PTHR36566:SF1">
    <property type="entry name" value="PYRIDINIUM-3,5-BISTHIOCARBOXYLIC ACID MONONUCLEOTIDE NICKEL INSERTION PROTEIN"/>
    <property type="match status" value="1"/>
</dbReference>
<dbReference type="InterPro" id="IPR002822">
    <property type="entry name" value="Ni_insertion"/>
</dbReference>